<keyword evidence="7" id="KW-1185">Reference proteome</keyword>
<feature type="transmembrane region" description="Helical" evidence="5">
    <location>
        <begin position="271"/>
        <end position="294"/>
    </location>
</feature>
<accession>A0ABT2S7P8</accession>
<comment type="subcellular location">
    <subcellularLocation>
        <location evidence="1">Membrane</location>
        <topology evidence="1">Multi-pass membrane protein</topology>
    </subcellularLocation>
</comment>
<dbReference type="Pfam" id="PF01758">
    <property type="entry name" value="SBF"/>
    <property type="match status" value="1"/>
</dbReference>
<feature type="transmembrane region" description="Helical" evidence="5">
    <location>
        <begin position="126"/>
        <end position="149"/>
    </location>
</feature>
<dbReference type="RefSeq" id="WP_262581962.1">
    <property type="nucleotide sequence ID" value="NZ_JAOQJV010000015.1"/>
</dbReference>
<evidence type="ECO:0000313" key="7">
    <source>
        <dbReference type="Proteomes" id="UP001207605"/>
    </source>
</evidence>
<gene>
    <name evidence="6" type="ORF">OCV65_10280</name>
</gene>
<comment type="caution">
    <text evidence="6">The sequence shown here is derived from an EMBL/GenBank/DDBJ whole genome shotgun (WGS) entry which is preliminary data.</text>
</comment>
<evidence type="ECO:0000256" key="2">
    <source>
        <dbReference type="ARBA" id="ARBA00022692"/>
    </source>
</evidence>
<feature type="transmembrane region" description="Helical" evidence="5">
    <location>
        <begin position="67"/>
        <end position="91"/>
    </location>
</feature>
<protein>
    <submittedName>
        <fullName evidence="6">Bile acid:sodium symporter family protein</fullName>
    </submittedName>
</protein>
<dbReference type="PANTHER" id="PTHR10361:SF28">
    <property type="entry name" value="P3 PROTEIN-RELATED"/>
    <property type="match status" value="1"/>
</dbReference>
<evidence type="ECO:0000256" key="5">
    <source>
        <dbReference type="SAM" id="Phobius"/>
    </source>
</evidence>
<dbReference type="InterPro" id="IPR038770">
    <property type="entry name" value="Na+/solute_symporter_sf"/>
</dbReference>
<feature type="transmembrane region" description="Helical" evidence="5">
    <location>
        <begin position="97"/>
        <end position="119"/>
    </location>
</feature>
<reference evidence="6 7" key="1">
    <citation type="journal article" date="2021" name="ISME Commun">
        <title>Automated analysis of genomic sequences facilitates high-throughput and comprehensive description of bacteria.</title>
        <authorList>
            <person name="Hitch T.C.A."/>
        </authorList>
    </citation>
    <scope>NUCLEOTIDE SEQUENCE [LARGE SCALE GENOMIC DNA]</scope>
    <source>
        <strain evidence="6 7">Sanger_02</strain>
    </source>
</reference>
<sequence length="311" mass="33716">MLERGNKFIEKWMAFVTPLCMLVGISFPDVAAQGLPYVTMVFAFITFTGALKSEFKDVLRVFHDPKPLLCMLVMIHVVIPAVACGAGHLFFGSDPYAITGMVLEFSVPTAVVGLMWVTIYNGNNPLSLSLVVVDTILSPFLIPVTLRVLVGSQVEIDATMMMRQLIFMVALPAIAAMVLNQVTHGAVKNTWPKKLALFSKFALMFVVTSNSSKVAPYVWHMNLERVAIGAAILVLATGSYALGWGVARVLHQDKETTISMIYGTGMRNISAGAVIAGACFPGAVMYPVMIGTLFQQVLAAFYGKVLVSKLE</sequence>
<dbReference type="InterPro" id="IPR002657">
    <property type="entry name" value="BilAc:Na_symport/Acr3"/>
</dbReference>
<evidence type="ECO:0000256" key="1">
    <source>
        <dbReference type="ARBA" id="ARBA00004141"/>
    </source>
</evidence>
<proteinExistence type="predicted"/>
<dbReference type="EMBL" id="JAOQJV010000015">
    <property type="protein sequence ID" value="MCU6700614.1"/>
    <property type="molecule type" value="Genomic_DNA"/>
</dbReference>
<evidence type="ECO:0000256" key="4">
    <source>
        <dbReference type="ARBA" id="ARBA00023136"/>
    </source>
</evidence>
<feature type="transmembrane region" description="Helical" evidence="5">
    <location>
        <begin position="161"/>
        <end position="180"/>
    </location>
</feature>
<evidence type="ECO:0000313" key="6">
    <source>
        <dbReference type="EMBL" id="MCU6700614.1"/>
    </source>
</evidence>
<evidence type="ECO:0000256" key="3">
    <source>
        <dbReference type="ARBA" id="ARBA00022989"/>
    </source>
</evidence>
<keyword evidence="2 5" id="KW-0812">Transmembrane</keyword>
<organism evidence="6 7">
    <name type="scientific">Dorea ammoniilytica</name>
    <dbReference type="NCBI Taxonomy" id="2981788"/>
    <lineage>
        <taxon>Bacteria</taxon>
        <taxon>Bacillati</taxon>
        <taxon>Bacillota</taxon>
        <taxon>Clostridia</taxon>
        <taxon>Lachnospirales</taxon>
        <taxon>Lachnospiraceae</taxon>
        <taxon>Dorea</taxon>
    </lineage>
</organism>
<feature type="transmembrane region" description="Helical" evidence="5">
    <location>
        <begin position="226"/>
        <end position="250"/>
    </location>
</feature>
<keyword evidence="3 5" id="KW-1133">Transmembrane helix</keyword>
<dbReference type="Gene3D" id="1.20.1530.20">
    <property type="match status" value="1"/>
</dbReference>
<feature type="transmembrane region" description="Helical" evidence="5">
    <location>
        <begin position="12"/>
        <end position="31"/>
    </location>
</feature>
<dbReference type="Proteomes" id="UP001207605">
    <property type="component" value="Unassembled WGS sequence"/>
</dbReference>
<name>A0ABT2S7P8_9FIRM</name>
<dbReference type="PANTHER" id="PTHR10361">
    <property type="entry name" value="SODIUM-BILE ACID COTRANSPORTER"/>
    <property type="match status" value="1"/>
</dbReference>
<dbReference type="InterPro" id="IPR004710">
    <property type="entry name" value="Bilac:Na_transpt"/>
</dbReference>
<keyword evidence="4 5" id="KW-0472">Membrane</keyword>